<gene>
    <name evidence="10" type="ordered locus">DR_A0224</name>
</gene>
<evidence type="ECO:0000256" key="7">
    <source>
        <dbReference type="ARBA" id="ARBA00023004"/>
    </source>
</evidence>
<keyword evidence="5 8" id="KW-0223">Dioxygenase</keyword>
<sequence length="340" mass="39035">MRGLPNASTHQPTGDNMKPDIIRIAQAVFTVSDLNASREFYVDLLGMNVLHEESGALYLRGVEDREWTLKLEQCREGELPRVRHLGYRVRDEASLDTLLALADAQGLPHRWEEELDRPRMLRMQDPFGIPLAFYLEVKTYPWLLQNYHQHRGPGLQRVDHCNVRVPDVKATLDWYGAELGFRVSEYTVDEQEQYWAAWIQRRGGVHDFALTNGAGPCLHHWAYWMPDAMSIIKTCDILAGARMPERIERGPGRHGVSNAFFLYIRDPDGHRIELYTSDYITVDPDFEPIRWLRDDPRRQTLWGAKTPRSWFEDASPLEAFGGGVQPAHEGALTGIPVHVI</sequence>
<evidence type="ECO:0000313" key="11">
    <source>
        <dbReference type="Proteomes" id="UP000002524"/>
    </source>
</evidence>
<name>Q9RYT4_DEIRA</name>
<dbReference type="EnsemblBacteria" id="AAF12409">
    <property type="protein sequence ID" value="AAF12409"/>
    <property type="gene ID" value="DR_A0224"/>
</dbReference>
<evidence type="ECO:0000259" key="9">
    <source>
        <dbReference type="PROSITE" id="PS51819"/>
    </source>
</evidence>
<dbReference type="PATRIC" id="fig|243230.17.peg.3114"/>
<dbReference type="HOGENOM" id="CLU_052361_3_0_0"/>
<dbReference type="InParanoid" id="Q9RYT4"/>
<dbReference type="InterPro" id="IPR004360">
    <property type="entry name" value="Glyas_Fos-R_dOase_dom"/>
</dbReference>
<feature type="domain" description="VOC" evidence="9">
    <location>
        <begin position="157"/>
        <end position="277"/>
    </location>
</feature>
<dbReference type="eggNOG" id="COG0346">
    <property type="taxonomic scope" value="Bacteria"/>
</dbReference>
<evidence type="ECO:0000313" key="10">
    <source>
        <dbReference type="EMBL" id="AAF12409.1"/>
    </source>
</evidence>
<evidence type="ECO:0000256" key="3">
    <source>
        <dbReference type="ARBA" id="ARBA00022723"/>
    </source>
</evidence>
<evidence type="ECO:0000256" key="2">
    <source>
        <dbReference type="ARBA" id="ARBA00008784"/>
    </source>
</evidence>
<dbReference type="InterPro" id="IPR029068">
    <property type="entry name" value="Glyas_Bleomycin-R_OHBP_Dase"/>
</dbReference>
<dbReference type="InterPro" id="IPR050383">
    <property type="entry name" value="GlyoxalaseI/FosfomycinResist"/>
</dbReference>
<keyword evidence="4 8" id="KW-0058">Aromatic hydrocarbons catabolism</keyword>
<dbReference type="PROSITE" id="PS51819">
    <property type="entry name" value="VOC"/>
    <property type="match status" value="2"/>
</dbReference>
<keyword evidence="6 8" id="KW-0560">Oxidoreductase</keyword>
<feature type="domain" description="VOC" evidence="9">
    <location>
        <begin position="23"/>
        <end position="136"/>
    </location>
</feature>
<dbReference type="GO" id="GO:0008198">
    <property type="term" value="F:ferrous iron binding"/>
    <property type="evidence" value="ECO:0007669"/>
    <property type="project" value="InterPro"/>
</dbReference>
<dbReference type="GO" id="GO:0051213">
    <property type="term" value="F:dioxygenase activity"/>
    <property type="evidence" value="ECO:0007669"/>
    <property type="project" value="UniProtKB-KW"/>
</dbReference>
<comment type="similarity">
    <text evidence="2 8">Belongs to the extradiol ring-cleavage dioxygenase family.</text>
</comment>
<dbReference type="InterPro" id="IPR011981">
    <property type="entry name" value="DHPA_dOase_Mn/Fe"/>
</dbReference>
<keyword evidence="7 8" id="KW-0408">Iron</keyword>
<dbReference type="PROSITE" id="PS00082">
    <property type="entry name" value="EXTRADIOL_DIOXYGENAS"/>
    <property type="match status" value="1"/>
</dbReference>
<dbReference type="SUPFAM" id="SSF54593">
    <property type="entry name" value="Glyoxalase/Bleomycin resistance protein/Dihydroxybiphenyl dioxygenase"/>
    <property type="match status" value="1"/>
</dbReference>
<evidence type="ECO:0000256" key="8">
    <source>
        <dbReference type="RuleBase" id="RU000683"/>
    </source>
</evidence>
<dbReference type="Pfam" id="PF00903">
    <property type="entry name" value="Glyoxalase"/>
    <property type="match status" value="2"/>
</dbReference>
<dbReference type="PANTHER" id="PTHR21366">
    <property type="entry name" value="GLYOXALASE FAMILY PROTEIN"/>
    <property type="match status" value="1"/>
</dbReference>
<dbReference type="CDD" id="cd07256">
    <property type="entry name" value="HPCD_C_class_II"/>
    <property type="match status" value="1"/>
</dbReference>
<dbReference type="KEGG" id="dra:DR_A0224"/>
<dbReference type="NCBIfam" id="TIGR02295">
    <property type="entry name" value="HpaD"/>
    <property type="match status" value="1"/>
</dbReference>
<evidence type="ECO:0000256" key="4">
    <source>
        <dbReference type="ARBA" id="ARBA00022797"/>
    </source>
</evidence>
<comment type="cofactor">
    <cofactor evidence="1 8">
        <name>Fe(2+)</name>
        <dbReference type="ChEBI" id="CHEBI:29033"/>
    </cofactor>
</comment>
<dbReference type="PIR" id="A75575">
    <property type="entry name" value="A75575"/>
</dbReference>
<dbReference type="EMBL" id="AE001825">
    <property type="protein sequence ID" value="AAF12409.1"/>
    <property type="molecule type" value="Genomic_DNA"/>
</dbReference>
<keyword evidence="11" id="KW-1185">Reference proteome</keyword>
<evidence type="ECO:0000256" key="1">
    <source>
        <dbReference type="ARBA" id="ARBA00001954"/>
    </source>
</evidence>
<dbReference type="InterPro" id="IPR000486">
    <property type="entry name" value="Xdiol_ring_cleave_dOase_1/2"/>
</dbReference>
<protein>
    <submittedName>
        <fullName evidence="10">Homoprotocatechuate 2,3-dioxygenase, putative</fullName>
    </submittedName>
</protein>
<dbReference type="OrthoDB" id="317332at2"/>
<dbReference type="STRING" id="243230.DR_A0224"/>
<dbReference type="InterPro" id="IPR037523">
    <property type="entry name" value="VOC_core"/>
</dbReference>
<dbReference type="PANTHER" id="PTHR21366:SF27">
    <property type="entry name" value="GLYOXALASE-LIKE DOMAIN-CONTAINING PROTEIN"/>
    <property type="match status" value="1"/>
</dbReference>
<dbReference type="Gene3D" id="3.10.180.10">
    <property type="entry name" value="2,3-Dihydroxybiphenyl 1,2-Dioxygenase, domain 1"/>
    <property type="match status" value="2"/>
</dbReference>
<dbReference type="Proteomes" id="UP000002524">
    <property type="component" value="Chromosome 2"/>
</dbReference>
<dbReference type="PaxDb" id="243230-DR_A0224"/>
<reference evidence="10 11" key="1">
    <citation type="journal article" date="1999" name="Science">
        <title>Genome sequence of the radioresistant bacterium Deinococcus radiodurans R1.</title>
        <authorList>
            <person name="White O."/>
            <person name="Eisen J.A."/>
            <person name="Heidelberg J.F."/>
            <person name="Hickey E.K."/>
            <person name="Peterson J.D."/>
            <person name="Dodson R.J."/>
            <person name="Haft D.H."/>
            <person name="Gwinn M.L."/>
            <person name="Nelson W.C."/>
            <person name="Richardson D.L."/>
            <person name="Moffat K.S."/>
            <person name="Qin H."/>
            <person name="Jiang L."/>
            <person name="Pamphile W."/>
            <person name="Crosby M."/>
            <person name="Shen M."/>
            <person name="Vamathevan J.J."/>
            <person name="Lam P."/>
            <person name="McDonald L."/>
            <person name="Utterback T."/>
            <person name="Zalewski C."/>
            <person name="Makarova K.S."/>
            <person name="Aravind L."/>
            <person name="Daly M.J."/>
            <person name="Minton K.W."/>
            <person name="Fleischmann R.D."/>
            <person name="Ketchum K.A."/>
            <person name="Nelson K.E."/>
            <person name="Salzberg S."/>
            <person name="Smith H.O."/>
            <person name="Venter J.C."/>
            <person name="Fraser C.M."/>
        </authorList>
    </citation>
    <scope>NUCLEOTIDE SEQUENCE [LARGE SCALE GENOMIC DNA]</scope>
    <source>
        <strain evidence="11">ATCC 13939 / DSM 20539 / JCM 16871 / LMG 4051 / NBRC 15346 / NCIMB 9279 / R1 / VKM B-1422</strain>
    </source>
</reference>
<evidence type="ECO:0000256" key="6">
    <source>
        <dbReference type="ARBA" id="ARBA00023002"/>
    </source>
</evidence>
<keyword evidence="3" id="KW-0479">Metal-binding</keyword>
<proteinExistence type="inferred from homology"/>
<organism evidence="10 11">
    <name type="scientific">Deinococcus radiodurans (strain ATCC 13939 / DSM 20539 / JCM 16871 / CCUG 27074 / LMG 4051 / NBRC 15346 / NCIMB 9279 / VKM B-1422 / R1)</name>
    <dbReference type="NCBI Taxonomy" id="243230"/>
    <lineage>
        <taxon>Bacteria</taxon>
        <taxon>Thermotogati</taxon>
        <taxon>Deinococcota</taxon>
        <taxon>Deinococci</taxon>
        <taxon>Deinococcales</taxon>
        <taxon>Deinococcaceae</taxon>
        <taxon>Deinococcus</taxon>
    </lineage>
</organism>
<dbReference type="AlphaFoldDB" id="Q9RYT4"/>
<accession>Q9RYT4</accession>
<evidence type="ECO:0000256" key="5">
    <source>
        <dbReference type="ARBA" id="ARBA00022964"/>
    </source>
</evidence>